<dbReference type="Gene3D" id="3.40.1010.10">
    <property type="entry name" value="Cobalt-precorrin-4 Transmethylase, Domain 1"/>
    <property type="match status" value="1"/>
</dbReference>
<keyword evidence="5" id="KW-0949">S-adenosyl-L-methionine</keyword>
<keyword evidence="1" id="KW-0963">Cytoplasm</keyword>
<reference evidence="8" key="1">
    <citation type="journal article" date="2020" name="Nat. Commun.">
        <title>Genome assembly of wild tea tree DASZ reveals pedigree and selection history of tea varieties.</title>
        <authorList>
            <person name="Zhang W."/>
            <person name="Zhang Y."/>
            <person name="Qiu H."/>
            <person name="Guo Y."/>
            <person name="Wan H."/>
            <person name="Zhang X."/>
            <person name="Scossa F."/>
            <person name="Alseekh S."/>
            <person name="Zhang Q."/>
            <person name="Wang P."/>
            <person name="Xu L."/>
            <person name="Schmidt M.H."/>
            <person name="Jia X."/>
            <person name="Li D."/>
            <person name="Zhu A."/>
            <person name="Guo F."/>
            <person name="Chen W."/>
            <person name="Ni D."/>
            <person name="Usadel B."/>
            <person name="Fernie A.R."/>
            <person name="Wen W."/>
        </authorList>
    </citation>
    <scope>NUCLEOTIDE SEQUENCE [LARGE SCALE GENOMIC DNA]</scope>
    <source>
        <strain evidence="8">cv. G240</strain>
    </source>
</reference>
<dbReference type="PROSITE" id="PS01296">
    <property type="entry name" value="RSMI"/>
    <property type="match status" value="1"/>
</dbReference>
<dbReference type="AlphaFoldDB" id="A0A7J7HUL0"/>
<dbReference type="EMBL" id="JACBKZ010000003">
    <property type="protein sequence ID" value="KAF5955764.1"/>
    <property type="molecule type" value="Genomic_DNA"/>
</dbReference>
<dbReference type="InterPro" id="IPR014776">
    <property type="entry name" value="4pyrrole_Mease_sub2"/>
</dbReference>
<keyword evidence="3" id="KW-0489">Methyltransferase</keyword>
<feature type="domain" description="Tetrapyrrole methylase" evidence="6">
    <location>
        <begin position="88"/>
        <end position="256"/>
    </location>
</feature>
<sequence>MLMRRFHSSMAVSSSLSVSIFKVLPWRSMRPSKVFITTTTTTTATTITLHTPNPRCNNTALSFCSNSTEPADLCPQHSSKQSPLIPGLYLVGTPIGNLEDITLRALRVLRSADVILSEDTRHSGKLLQHYNIKTPLLSYHKFNESQREQAVLKRLQQGEIVAQISDAGTPGISDPGMELVKLCVDENIPVIPIPGPSAFVAALSASGLATDKFTFVGFLPKHAGSRKERLIVSAKEVATQIFYVPPHKLHQFIEEASSIFGDCSSKRSQLCATHEGLLRSNHHFLGSSKAKFVYVVGVVHTNPFTIYVYKLYQELDSPLFYRPLLSSSSLQATFFLTFLTSLCCLIQCVIAREMTKIHEEFWRGTLEEAKGAFLTRQPKGEITFLIEGKANCVVEAPSESQLENDLRELISGGQCLSSEQIRLEFRENTEFSSLIYVRATNVSLLANVKFLFFKYRKKFVGFGHGCQTHVLQATPLSLSYPVDMDTSEEVEESIGEIVCFGQLAVKLVAGGHSMRRKEIYSLALRKFGKQVVDGNCSTQIPVSFLVFHIALCFWIMHGHMGSACVHRVELGLVILDFLTVISNFYIDSITDCFETQERQSAKNVVSKACHVFYFF</sequence>
<dbReference type="CDD" id="cd11648">
    <property type="entry name" value="RsmI"/>
    <property type="match status" value="1"/>
</dbReference>
<evidence type="ECO:0000259" key="6">
    <source>
        <dbReference type="Pfam" id="PF00590"/>
    </source>
</evidence>
<dbReference type="HAMAP" id="MF_01877">
    <property type="entry name" value="16SrRNA_methyltr_I"/>
    <property type="match status" value="1"/>
</dbReference>
<proteinExistence type="inferred from homology"/>
<dbReference type="GO" id="GO:0006364">
    <property type="term" value="P:rRNA processing"/>
    <property type="evidence" value="ECO:0007669"/>
    <property type="project" value="UniProtKB-KW"/>
</dbReference>
<dbReference type="FunFam" id="3.40.1010.10:FF:000007">
    <property type="entry name" value="Ribosomal RNA small subunit methyltransferase I"/>
    <property type="match status" value="1"/>
</dbReference>
<evidence type="ECO:0000256" key="2">
    <source>
        <dbReference type="ARBA" id="ARBA00022552"/>
    </source>
</evidence>
<evidence type="ECO:0000256" key="3">
    <source>
        <dbReference type="ARBA" id="ARBA00022603"/>
    </source>
</evidence>
<evidence type="ECO:0000256" key="5">
    <source>
        <dbReference type="ARBA" id="ARBA00022691"/>
    </source>
</evidence>
<evidence type="ECO:0000313" key="7">
    <source>
        <dbReference type="EMBL" id="KAF5955764.1"/>
    </source>
</evidence>
<keyword evidence="2" id="KW-0698">rRNA processing</keyword>
<gene>
    <name evidence="7" type="ORF">HYC85_008620</name>
</gene>
<dbReference type="PANTHER" id="PTHR46111">
    <property type="entry name" value="RIBOSOMAL RNA SMALL SUBUNIT METHYLTRANSFERASE I"/>
    <property type="match status" value="1"/>
</dbReference>
<organism evidence="7 8">
    <name type="scientific">Camellia sinensis</name>
    <name type="common">Tea plant</name>
    <name type="synonym">Thea sinensis</name>
    <dbReference type="NCBI Taxonomy" id="4442"/>
    <lineage>
        <taxon>Eukaryota</taxon>
        <taxon>Viridiplantae</taxon>
        <taxon>Streptophyta</taxon>
        <taxon>Embryophyta</taxon>
        <taxon>Tracheophyta</taxon>
        <taxon>Spermatophyta</taxon>
        <taxon>Magnoliopsida</taxon>
        <taxon>eudicotyledons</taxon>
        <taxon>Gunneridae</taxon>
        <taxon>Pentapetalae</taxon>
        <taxon>asterids</taxon>
        <taxon>Ericales</taxon>
        <taxon>Theaceae</taxon>
        <taxon>Camellia</taxon>
    </lineage>
</organism>
<dbReference type="InterPro" id="IPR000878">
    <property type="entry name" value="4pyrrol_Mease"/>
</dbReference>
<protein>
    <recommendedName>
        <fullName evidence="6">Tetrapyrrole methylase domain-containing protein</fullName>
    </recommendedName>
</protein>
<keyword evidence="8" id="KW-1185">Reference proteome</keyword>
<dbReference type="Proteomes" id="UP000593564">
    <property type="component" value="Unassembled WGS sequence"/>
</dbReference>
<dbReference type="GO" id="GO:0008168">
    <property type="term" value="F:methyltransferase activity"/>
    <property type="evidence" value="ECO:0007669"/>
    <property type="project" value="UniProtKB-KW"/>
</dbReference>
<evidence type="ECO:0000256" key="1">
    <source>
        <dbReference type="ARBA" id="ARBA00022490"/>
    </source>
</evidence>
<evidence type="ECO:0000256" key="4">
    <source>
        <dbReference type="ARBA" id="ARBA00022679"/>
    </source>
</evidence>
<accession>A0A7J7HUL0</accession>
<dbReference type="Gene3D" id="3.30.950.10">
    <property type="entry name" value="Methyltransferase, Cobalt-precorrin-4 Transmethylase, Domain 2"/>
    <property type="match status" value="2"/>
</dbReference>
<comment type="caution">
    <text evidence="7">The sequence shown here is derived from an EMBL/GenBank/DDBJ whole genome shotgun (WGS) entry which is preliminary data.</text>
</comment>
<evidence type="ECO:0000313" key="8">
    <source>
        <dbReference type="Proteomes" id="UP000593564"/>
    </source>
</evidence>
<dbReference type="InterPro" id="IPR008189">
    <property type="entry name" value="rRNA_ssu_MeTfrase_I"/>
</dbReference>
<dbReference type="InterPro" id="IPR018063">
    <property type="entry name" value="SAM_MeTrfase_RsmI_CS"/>
</dbReference>
<dbReference type="PANTHER" id="PTHR46111:SF1">
    <property type="entry name" value="RIBOSOMAL RNA SMALL SUBUNIT METHYLTRANSFERASE I"/>
    <property type="match status" value="1"/>
</dbReference>
<reference evidence="7 8" key="2">
    <citation type="submission" date="2020-07" db="EMBL/GenBank/DDBJ databases">
        <title>Genome assembly of wild tea tree DASZ reveals pedigree and selection history of tea varieties.</title>
        <authorList>
            <person name="Zhang W."/>
        </authorList>
    </citation>
    <scope>NUCLEOTIDE SEQUENCE [LARGE SCALE GENOMIC DNA]</scope>
    <source>
        <strain evidence="8">cv. G240</strain>
        <tissue evidence="7">Leaf</tissue>
    </source>
</reference>
<keyword evidence="4" id="KW-0808">Transferase</keyword>
<name>A0A7J7HUL0_CAMSI</name>
<dbReference type="Pfam" id="PF00590">
    <property type="entry name" value="TP_methylase"/>
    <property type="match status" value="1"/>
</dbReference>
<dbReference type="InterPro" id="IPR014777">
    <property type="entry name" value="4pyrrole_Mease_sub1"/>
</dbReference>
<dbReference type="InterPro" id="IPR035996">
    <property type="entry name" value="4pyrrol_Methylase_sf"/>
</dbReference>
<dbReference type="SUPFAM" id="SSF53790">
    <property type="entry name" value="Tetrapyrrole methylase"/>
    <property type="match status" value="2"/>
</dbReference>
<dbReference type="NCBIfam" id="TIGR00096">
    <property type="entry name" value="16S rRNA (cytidine(1402)-2'-O)-methyltransferase"/>
    <property type="match status" value="1"/>
</dbReference>
<dbReference type="GO" id="GO:0032259">
    <property type="term" value="P:methylation"/>
    <property type="evidence" value="ECO:0007669"/>
    <property type="project" value="UniProtKB-KW"/>
</dbReference>